<sequence length="333" mass="37494">MDAPYCAIVNDAEREVGGLTQPKVPLWNAMLSPSASKASNALDNTMDDKTDCAETEKWPGFVNDKESHLRLPFQSMFALDFASQYLSDFCQRGYTSLPCDLNVDGFSMEQNQTVESFMKDVTVEQGREAIEFCLLHQPNASNICLETTKNLAVPFIDRPSQKFSTLLTTSTPLLGKMKPIPGLCNSTEFCEPGTPVMLTSRPESALGISPSASLYHDVNGLDSKLDQNWKKVEELRTENLQLQAVVKSLKEKNEVLKEETAKVIQKYKDRADELQHQTVQGYFIQDGEHARYFTADQICKVFFGRERKHRGVATAKVQFEVGQLFEALEEQWV</sequence>
<keyword evidence="1" id="KW-0175">Coiled coil</keyword>
<evidence type="ECO:0000313" key="2">
    <source>
        <dbReference type="EMBL" id="CAD7242777.1"/>
    </source>
</evidence>
<evidence type="ECO:0000313" key="3">
    <source>
        <dbReference type="Proteomes" id="UP000677054"/>
    </source>
</evidence>
<organism evidence="2">
    <name type="scientific">Darwinula stevensoni</name>
    <dbReference type="NCBI Taxonomy" id="69355"/>
    <lineage>
        <taxon>Eukaryota</taxon>
        <taxon>Metazoa</taxon>
        <taxon>Ecdysozoa</taxon>
        <taxon>Arthropoda</taxon>
        <taxon>Crustacea</taxon>
        <taxon>Oligostraca</taxon>
        <taxon>Ostracoda</taxon>
        <taxon>Podocopa</taxon>
        <taxon>Podocopida</taxon>
        <taxon>Darwinulocopina</taxon>
        <taxon>Darwinuloidea</taxon>
        <taxon>Darwinulidae</taxon>
        <taxon>Darwinula</taxon>
    </lineage>
</organism>
<accession>A0A7R8X2F7</accession>
<proteinExistence type="predicted"/>
<evidence type="ECO:0000256" key="1">
    <source>
        <dbReference type="SAM" id="Coils"/>
    </source>
</evidence>
<feature type="coiled-coil region" evidence="1">
    <location>
        <begin position="232"/>
        <end position="277"/>
    </location>
</feature>
<dbReference type="EMBL" id="LR899833">
    <property type="protein sequence ID" value="CAD7242777.1"/>
    <property type="molecule type" value="Genomic_DNA"/>
</dbReference>
<dbReference type="AlphaFoldDB" id="A0A7R8X2F7"/>
<dbReference type="Proteomes" id="UP000677054">
    <property type="component" value="Unassembled WGS sequence"/>
</dbReference>
<reference evidence="2" key="1">
    <citation type="submission" date="2020-11" db="EMBL/GenBank/DDBJ databases">
        <authorList>
            <person name="Tran Van P."/>
        </authorList>
    </citation>
    <scope>NUCLEOTIDE SEQUENCE</scope>
</reference>
<gene>
    <name evidence="2" type="ORF">DSTB1V02_LOCUS2725</name>
</gene>
<keyword evidence="3" id="KW-1185">Reference proteome</keyword>
<protein>
    <submittedName>
        <fullName evidence="2">Uncharacterized protein</fullName>
    </submittedName>
</protein>
<dbReference type="EMBL" id="CAJPEV010000316">
    <property type="protein sequence ID" value="CAG0883867.1"/>
    <property type="molecule type" value="Genomic_DNA"/>
</dbReference>
<name>A0A7R8X2F7_9CRUS</name>